<reference evidence="1 2" key="1">
    <citation type="submission" date="2021-06" db="EMBL/GenBank/DDBJ databases">
        <title>PemIK (PemK/PemI) type II TA system from Klebsiella pneumoniae clinical strains inhibits lytic phage.</title>
        <authorList>
            <person name="Bleriot I.I."/>
            <person name="Blasco L.L."/>
            <person name="Pacios O.O."/>
            <person name="Fernandez-Garcia L.L."/>
            <person name="Ambroa A.A."/>
            <person name="Lopez M.M."/>
            <person name="Gonzalez-Bardanca M.M."/>
            <person name="Fernandez-Cuenca F.F."/>
            <person name="Oteo J.J."/>
            <person name="Pascual A.A."/>
            <person name="Martinez-Martinez L.L."/>
            <person name="Domingo-Calap P.P."/>
            <person name="Wood T.T.K."/>
            <person name="Tomas M.M."/>
        </authorList>
    </citation>
    <scope>NUCLEOTIDE SEQUENCE [LARGE SCALE GENOMIC DNA]</scope>
</reference>
<evidence type="ECO:0000313" key="1">
    <source>
        <dbReference type="EMBL" id="QZE50780.1"/>
    </source>
</evidence>
<proteinExistence type="predicted"/>
<dbReference type="Proteomes" id="UP000828229">
    <property type="component" value="Segment"/>
</dbReference>
<dbReference type="EMBL" id="MZ428225">
    <property type="protein sequence ID" value="QZE50780.1"/>
    <property type="molecule type" value="Genomic_DNA"/>
</dbReference>
<accession>A0AAE7XGV0</accession>
<sequence>MAISHNASSTASILSASLSMITKFHLPLYSLPRLIDSR</sequence>
<keyword evidence="2" id="KW-1185">Reference proteome</keyword>
<protein>
    <submittedName>
        <fullName evidence="1">Uncharacterized protein</fullName>
    </submittedName>
</protein>
<evidence type="ECO:0000313" key="2">
    <source>
        <dbReference type="Proteomes" id="UP000828229"/>
    </source>
</evidence>
<organism evidence="1 2">
    <name type="scientific">Klebsiella phage vB_KpnS-VAC7</name>
    <dbReference type="NCBI Taxonomy" id="2864365"/>
    <lineage>
        <taxon>Viruses</taxon>
        <taxon>Duplodnaviria</taxon>
        <taxon>Heunggongvirae</taxon>
        <taxon>Uroviricota</taxon>
        <taxon>Caudoviricetes</taxon>
        <taxon>Drexlerviridae</taxon>
        <taxon>Webervirus</taxon>
        <taxon>Webervirus VAC7</taxon>
    </lineage>
</organism>
<name>A0AAE7XGV0_9CAUD</name>